<dbReference type="PIRSF" id="PIRSF001220">
    <property type="entry name" value="L-ASNase_gatD"/>
    <property type="match status" value="1"/>
</dbReference>
<evidence type="ECO:0000256" key="1">
    <source>
        <dbReference type="PIRSR" id="PIRSR001220-1"/>
    </source>
</evidence>
<dbReference type="Gene3D" id="3.40.50.1170">
    <property type="entry name" value="L-asparaginase, N-terminal domain"/>
    <property type="match status" value="1"/>
</dbReference>
<dbReference type="PANTHER" id="PTHR11707:SF28">
    <property type="entry name" value="60 KDA LYSOPHOSPHOLIPASE"/>
    <property type="match status" value="1"/>
</dbReference>
<dbReference type="InterPro" id="IPR036152">
    <property type="entry name" value="Asp/glu_Ase-like_sf"/>
</dbReference>
<comment type="caution">
    <text evidence="4">The sequence shown here is derived from an EMBL/GenBank/DDBJ whole genome shotgun (WGS) entry which is preliminary data.</text>
</comment>
<organism evidence="4 5">
    <name type="scientific">OM182 bacterium BACL3 MAG-120507-bin80</name>
    <dbReference type="NCBI Taxonomy" id="1655577"/>
    <lineage>
        <taxon>Bacteria</taxon>
        <taxon>Pseudomonadati</taxon>
        <taxon>Pseudomonadota</taxon>
        <taxon>Gammaproteobacteria</taxon>
        <taxon>OMG group</taxon>
        <taxon>OM182 clade</taxon>
    </lineage>
</organism>
<feature type="binding site" evidence="2">
    <location>
        <begin position="83"/>
        <end position="84"/>
    </location>
    <ligand>
        <name>substrate</name>
    </ligand>
</feature>
<sequence>MQAIRILCVGGTIDKVYFDALSEYEVGVPYALEMLEELNLNLDCRVTSLMRKDSLEMDDADRALVRDAAAQTEEELIVITHGTDTMVDTANALSSLYSEKSYTKTIVLTGALTPAIFKKSDAMFNLGAALTAVQTMKPGIYIAMSGQVFSFDAVKKDREGQRFVAV</sequence>
<feature type="domain" description="L-asparaginase N-terminal" evidence="3">
    <location>
        <begin position="4"/>
        <end position="156"/>
    </location>
</feature>
<evidence type="ECO:0000259" key="3">
    <source>
        <dbReference type="Pfam" id="PF00710"/>
    </source>
</evidence>
<evidence type="ECO:0000256" key="2">
    <source>
        <dbReference type="PIRSR" id="PIRSR001220-2"/>
    </source>
</evidence>
<dbReference type="Proteomes" id="UP000051934">
    <property type="component" value="Unassembled WGS sequence"/>
</dbReference>
<dbReference type="InterPro" id="IPR027474">
    <property type="entry name" value="L-asparaginase_N"/>
</dbReference>
<proteinExistence type="predicted"/>
<evidence type="ECO:0000313" key="5">
    <source>
        <dbReference type="Proteomes" id="UP000051934"/>
    </source>
</evidence>
<reference evidence="4 5" key="1">
    <citation type="submission" date="2015-10" db="EMBL/GenBank/DDBJ databases">
        <title>Metagenome-Assembled Genomes uncover a global brackish microbiome.</title>
        <authorList>
            <person name="Hugerth L.W."/>
            <person name="Larsson J."/>
            <person name="Alneberg J."/>
            <person name="Lindh M.V."/>
            <person name="Legrand C."/>
            <person name="Pinhassi J."/>
            <person name="Andersson A.F."/>
        </authorList>
    </citation>
    <scope>NUCLEOTIDE SEQUENCE [LARGE SCALE GENOMIC DNA]</scope>
    <source>
        <strain evidence="4">BACL4 MAG-120507-bin80</strain>
    </source>
</reference>
<dbReference type="AlphaFoldDB" id="A0A0R2SDB2"/>
<accession>A0A0R2SDB2</accession>
<dbReference type="GO" id="GO:0004067">
    <property type="term" value="F:asparaginase activity"/>
    <property type="evidence" value="ECO:0007669"/>
    <property type="project" value="UniProtKB-UniRule"/>
</dbReference>
<protein>
    <submittedName>
        <fullName evidence="4">Asparaginase</fullName>
    </submittedName>
</protein>
<evidence type="ECO:0000313" key="4">
    <source>
        <dbReference type="EMBL" id="KRO72782.1"/>
    </source>
</evidence>
<dbReference type="PRINTS" id="PR00139">
    <property type="entry name" value="ASNGLNASE"/>
</dbReference>
<dbReference type="EMBL" id="LIBB01000046">
    <property type="protein sequence ID" value="KRO72782.1"/>
    <property type="molecule type" value="Genomic_DNA"/>
</dbReference>
<feature type="binding site" evidence="2">
    <location>
        <position position="54"/>
    </location>
    <ligand>
        <name>substrate</name>
    </ligand>
</feature>
<dbReference type="PIRSF" id="PIRSF500176">
    <property type="entry name" value="L_ASNase"/>
    <property type="match status" value="1"/>
</dbReference>
<dbReference type="Pfam" id="PF00710">
    <property type="entry name" value="Asparaginase"/>
    <property type="match status" value="1"/>
</dbReference>
<dbReference type="PROSITE" id="PS51732">
    <property type="entry name" value="ASN_GLN_ASE_3"/>
    <property type="match status" value="1"/>
</dbReference>
<dbReference type="PANTHER" id="PTHR11707">
    <property type="entry name" value="L-ASPARAGINASE"/>
    <property type="match status" value="1"/>
</dbReference>
<dbReference type="SUPFAM" id="SSF53774">
    <property type="entry name" value="Glutaminase/Asparaginase"/>
    <property type="match status" value="1"/>
</dbReference>
<dbReference type="InterPro" id="IPR037152">
    <property type="entry name" value="L-asparaginase_N_sf"/>
</dbReference>
<feature type="active site" description="O-isoaspartyl threonine intermediate" evidence="1">
    <location>
        <position position="12"/>
    </location>
</feature>
<gene>
    <name evidence="4" type="ORF">ABR69_05420</name>
</gene>
<dbReference type="InterPro" id="IPR006034">
    <property type="entry name" value="Asparaginase/glutaminase-like"/>
</dbReference>
<name>A0A0R2SDB2_9GAMM</name>